<feature type="compositionally biased region" description="Basic and acidic residues" evidence="1">
    <location>
        <begin position="494"/>
        <end position="517"/>
    </location>
</feature>
<reference evidence="3 4" key="1">
    <citation type="submission" date="2024-09" db="EMBL/GenBank/DDBJ databases">
        <title>Chromosome-scale assembly of Riccia sorocarpa.</title>
        <authorList>
            <person name="Paukszto L."/>
        </authorList>
    </citation>
    <scope>NUCLEOTIDE SEQUENCE [LARGE SCALE GENOMIC DNA]</scope>
    <source>
        <strain evidence="3">LP-2024</strain>
        <tissue evidence="3">Aerial parts of the thallus</tissue>
    </source>
</reference>
<name>A0ABD3HMK3_9MARC</name>
<sequence length="550" mass="61406">MTDPEVMMTERNFLMESTRQIQQRISEYNKVADPSSRIEAENTPSWLQRPSPVRVVNKYQNGPEVQARSTSFSRVGQHPGNTPASYTRGVTQPAREGGGFFDPAAAATSSSNKSQTQQELMVNDWPALHSQGAGPKNNVGNGKNAGKGKATYVEVRPRSNTTAPSNAPQGRNDASSPMNIPRDSFSPPSAGPPPEEESVTQFEAMGKRNPTWAEVTKLNIKRLDPFAKFADLLRVKEVEAAEIEEILDGLISNSLPVENVGVKEEDIVEIDPGFLVSSTRYLKENSVVIYTMDLKVSFKYVESWTETVFRQTLGVKINGICSLSRNCYQVVFESSRGRNHVFANAPFYLGESMVYTLPWDPRFNPRELRTSKPLKEEKFFRIPGFRNKLDPQFRPPAFVDNRFGILHVDEEDPDAEDVWENRFEGAEEDEEMEGNPDDPNEEQQPGPEAEVNSENRNVSEEERLGEKERSGETGDKGGDSGSKDCPMIPEDDDNFRTFEEAERSNARKQTRTKEELMKMSGGQAAKKQEKKSASNPAGGNKPVRQQPASV</sequence>
<proteinExistence type="predicted"/>
<evidence type="ECO:0000313" key="3">
    <source>
        <dbReference type="EMBL" id="KAL3692031.1"/>
    </source>
</evidence>
<feature type="compositionally biased region" description="Acidic residues" evidence="1">
    <location>
        <begin position="426"/>
        <end position="441"/>
    </location>
</feature>
<feature type="region of interest" description="Disordered" evidence="1">
    <location>
        <begin position="64"/>
        <end position="202"/>
    </location>
</feature>
<organism evidence="3 4">
    <name type="scientific">Riccia sorocarpa</name>
    <dbReference type="NCBI Taxonomy" id="122646"/>
    <lineage>
        <taxon>Eukaryota</taxon>
        <taxon>Viridiplantae</taxon>
        <taxon>Streptophyta</taxon>
        <taxon>Embryophyta</taxon>
        <taxon>Marchantiophyta</taxon>
        <taxon>Marchantiopsida</taxon>
        <taxon>Marchantiidae</taxon>
        <taxon>Marchantiales</taxon>
        <taxon>Ricciaceae</taxon>
        <taxon>Riccia</taxon>
    </lineage>
</organism>
<keyword evidence="4" id="KW-1185">Reference proteome</keyword>
<dbReference type="Proteomes" id="UP001633002">
    <property type="component" value="Unassembled WGS sequence"/>
</dbReference>
<feature type="compositionally biased region" description="Polar residues" evidence="1">
    <location>
        <begin position="67"/>
        <end position="90"/>
    </location>
</feature>
<comment type="caution">
    <text evidence="3">The sequence shown here is derived from an EMBL/GenBank/DDBJ whole genome shotgun (WGS) entry which is preliminary data.</text>
</comment>
<feature type="compositionally biased region" description="Polar residues" evidence="1">
    <location>
        <begin position="158"/>
        <end position="178"/>
    </location>
</feature>
<dbReference type="InterPro" id="IPR025558">
    <property type="entry name" value="DUF4283"/>
</dbReference>
<protein>
    <recommendedName>
        <fullName evidence="2">DUF4283 domain-containing protein</fullName>
    </recommendedName>
</protein>
<evidence type="ECO:0000256" key="1">
    <source>
        <dbReference type="SAM" id="MobiDB-lite"/>
    </source>
</evidence>
<dbReference type="Pfam" id="PF14111">
    <property type="entry name" value="DUF4283"/>
    <property type="match status" value="1"/>
</dbReference>
<gene>
    <name evidence="3" type="ORF">R1sor_005682</name>
</gene>
<feature type="compositionally biased region" description="Basic and acidic residues" evidence="1">
    <location>
        <begin position="457"/>
        <end position="482"/>
    </location>
</feature>
<accession>A0ABD3HMK3</accession>
<evidence type="ECO:0000313" key="4">
    <source>
        <dbReference type="Proteomes" id="UP001633002"/>
    </source>
</evidence>
<feature type="compositionally biased region" description="Low complexity" evidence="1">
    <location>
        <begin position="132"/>
        <end position="150"/>
    </location>
</feature>
<dbReference type="EMBL" id="JBJQOH010000003">
    <property type="protein sequence ID" value="KAL3692031.1"/>
    <property type="molecule type" value="Genomic_DNA"/>
</dbReference>
<feature type="domain" description="DUF4283" evidence="2">
    <location>
        <begin position="284"/>
        <end position="366"/>
    </location>
</feature>
<dbReference type="AlphaFoldDB" id="A0ABD3HMK3"/>
<feature type="compositionally biased region" description="Polar residues" evidence="1">
    <location>
        <begin position="107"/>
        <end position="120"/>
    </location>
</feature>
<feature type="region of interest" description="Disordered" evidence="1">
    <location>
        <begin position="425"/>
        <end position="550"/>
    </location>
</feature>
<evidence type="ECO:0000259" key="2">
    <source>
        <dbReference type="Pfam" id="PF14111"/>
    </source>
</evidence>